<keyword evidence="2 8" id="KW-0436">Ligase</keyword>
<reference evidence="9" key="1">
    <citation type="submission" date="2017-02" db="EMBL/GenBank/DDBJ databases">
        <title>Comparative genomics and description of representatives of a novel lineage of planctomycetes thriving in anoxic sediments.</title>
        <authorList>
            <person name="Spring S."/>
            <person name="Bunk B."/>
            <person name="Sproer C."/>
            <person name="Klenk H.-P."/>
        </authorList>
    </citation>
    <scope>NUCLEOTIDE SEQUENCE [LARGE SCALE GENOMIC DNA]</scope>
    <source>
        <strain evidence="9">L21-RPul-D3</strain>
    </source>
</reference>
<gene>
    <name evidence="8" type="primary">purL_1</name>
    <name evidence="8" type="ORF">L21SP3_00515</name>
</gene>
<dbReference type="SUPFAM" id="SSF52317">
    <property type="entry name" value="Class I glutamine amidotransferase-like"/>
    <property type="match status" value="1"/>
</dbReference>
<dbReference type="GO" id="GO:0005737">
    <property type="term" value="C:cytoplasm"/>
    <property type="evidence" value="ECO:0007669"/>
    <property type="project" value="TreeGrafter"/>
</dbReference>
<dbReference type="InterPro" id="IPR029062">
    <property type="entry name" value="Class_I_gatase-like"/>
</dbReference>
<evidence type="ECO:0000256" key="5">
    <source>
        <dbReference type="ARBA" id="ARBA00022801"/>
    </source>
</evidence>
<keyword evidence="4" id="KW-0658">Purine biosynthesis</keyword>
<dbReference type="KEGG" id="pbu:L21SP3_00515"/>
<keyword evidence="6" id="KW-0067">ATP-binding</keyword>
<dbReference type="InterPro" id="IPR010075">
    <property type="entry name" value="PRibForGlyAmidine_synth_PurQ"/>
</dbReference>
<dbReference type="NCBIfam" id="TIGR01737">
    <property type="entry name" value="FGAM_synth_I"/>
    <property type="match status" value="1"/>
</dbReference>
<dbReference type="SMART" id="SM01211">
    <property type="entry name" value="GATase_5"/>
    <property type="match status" value="1"/>
</dbReference>
<dbReference type="RefSeq" id="WP_077539204.1">
    <property type="nucleotide sequence ID" value="NZ_CP019633.1"/>
</dbReference>
<evidence type="ECO:0000256" key="1">
    <source>
        <dbReference type="ARBA" id="ARBA00022490"/>
    </source>
</evidence>
<keyword evidence="9" id="KW-1185">Reference proteome</keyword>
<sequence>MSKMNGLVLRAAGINCDVETKYALELAGFKAERVHINELLKNKSMLEENHILVFPGGFSYGDDVAAGRILANQIEHHLYEIIEEFVGAGKLVLGICNGFQVLVKSGLLPASPQIGCRSVSITHNDIPQFYDNWVYLQPGTEKCVFINPEQRIYLPMAHGEGKVVTKDARTLKALQKDGHIAFRYVDKDGKTGDYPINPNGAVDSIAGLTDSTGRVLGLMPHPERFIRRIQHPQWTRLPENIEADGMTIFNNAAEYVQNNL</sequence>
<dbReference type="PIRSF" id="PIRSF001586">
    <property type="entry name" value="FGAM_synth_I"/>
    <property type="match status" value="1"/>
</dbReference>
<dbReference type="GO" id="GO:0005524">
    <property type="term" value="F:ATP binding"/>
    <property type="evidence" value="ECO:0007669"/>
    <property type="project" value="UniProtKB-KW"/>
</dbReference>
<organism evidence="8 9">
    <name type="scientific">Sedimentisphaera cyanobacteriorum</name>
    <dbReference type="NCBI Taxonomy" id="1940790"/>
    <lineage>
        <taxon>Bacteria</taxon>
        <taxon>Pseudomonadati</taxon>
        <taxon>Planctomycetota</taxon>
        <taxon>Phycisphaerae</taxon>
        <taxon>Sedimentisphaerales</taxon>
        <taxon>Sedimentisphaeraceae</taxon>
        <taxon>Sedimentisphaera</taxon>
    </lineage>
</organism>
<evidence type="ECO:0000256" key="3">
    <source>
        <dbReference type="ARBA" id="ARBA00022741"/>
    </source>
</evidence>
<dbReference type="EMBL" id="CP019633">
    <property type="protein sequence ID" value="AQQ08725.1"/>
    <property type="molecule type" value="Genomic_DNA"/>
</dbReference>
<evidence type="ECO:0000256" key="6">
    <source>
        <dbReference type="ARBA" id="ARBA00022840"/>
    </source>
</evidence>
<dbReference type="Pfam" id="PF13507">
    <property type="entry name" value="GATase_5"/>
    <property type="match status" value="1"/>
</dbReference>
<evidence type="ECO:0000256" key="2">
    <source>
        <dbReference type="ARBA" id="ARBA00022598"/>
    </source>
</evidence>
<dbReference type="STRING" id="1940790.L21SP3_00515"/>
<keyword evidence="3" id="KW-0547">Nucleotide-binding</keyword>
<evidence type="ECO:0000313" key="8">
    <source>
        <dbReference type="EMBL" id="AQQ08725.1"/>
    </source>
</evidence>
<keyword evidence="1" id="KW-0963">Cytoplasm</keyword>
<dbReference type="PANTHER" id="PTHR10099:SF1">
    <property type="entry name" value="PHOSPHORIBOSYLFORMYLGLYCINAMIDINE SYNTHASE"/>
    <property type="match status" value="1"/>
</dbReference>
<dbReference type="PANTHER" id="PTHR10099">
    <property type="entry name" value="PHOSPHORIBOSYLFORMYLGLYCINAMIDINE SYNTHASE"/>
    <property type="match status" value="1"/>
</dbReference>
<evidence type="ECO:0000256" key="7">
    <source>
        <dbReference type="ARBA" id="ARBA00022962"/>
    </source>
</evidence>
<dbReference type="GO" id="GO:0004642">
    <property type="term" value="F:phosphoribosylformylglycinamidine synthase activity"/>
    <property type="evidence" value="ECO:0007669"/>
    <property type="project" value="UniProtKB-EC"/>
</dbReference>
<evidence type="ECO:0000313" key="9">
    <source>
        <dbReference type="Proteomes" id="UP000188273"/>
    </source>
</evidence>
<dbReference type="EC" id="6.3.5.3" evidence="8"/>
<name>A0A1Q2HN82_9BACT</name>
<keyword evidence="5" id="KW-0378">Hydrolase</keyword>
<evidence type="ECO:0000256" key="4">
    <source>
        <dbReference type="ARBA" id="ARBA00022755"/>
    </source>
</evidence>
<protein>
    <submittedName>
        <fullName evidence="8">Phosphoribosylformylglycinamidine synthase</fullName>
        <ecNumber evidence="8">6.3.5.3</ecNumber>
    </submittedName>
</protein>
<accession>A0A1Q2HN82</accession>
<keyword evidence="7" id="KW-0315">Glutamine amidotransferase</keyword>
<proteinExistence type="predicted"/>
<dbReference type="Proteomes" id="UP000188273">
    <property type="component" value="Chromosome"/>
</dbReference>
<dbReference type="Gene3D" id="3.40.50.880">
    <property type="match status" value="1"/>
</dbReference>
<dbReference type="PROSITE" id="PS51273">
    <property type="entry name" value="GATASE_TYPE_1"/>
    <property type="match status" value="1"/>
</dbReference>
<dbReference type="GO" id="GO:0006189">
    <property type="term" value="P:'de novo' IMP biosynthetic process"/>
    <property type="evidence" value="ECO:0007669"/>
    <property type="project" value="InterPro"/>
</dbReference>
<dbReference type="OrthoDB" id="9804441at2"/>
<dbReference type="GO" id="GO:0016787">
    <property type="term" value="F:hydrolase activity"/>
    <property type="evidence" value="ECO:0007669"/>
    <property type="project" value="UniProtKB-KW"/>
</dbReference>
<dbReference type="AlphaFoldDB" id="A0A1Q2HN82"/>